<accession>A0A6N0HN98</accession>
<evidence type="ECO:0000313" key="2">
    <source>
        <dbReference type="Proteomes" id="UP000509429"/>
    </source>
</evidence>
<name>A0A6N0HN98_9GAMM</name>
<organism evidence="1 2">
    <name type="scientific">Candidatus Ruthia endofausta</name>
    <dbReference type="NCBI Taxonomy" id="2738852"/>
    <lineage>
        <taxon>Bacteria</taxon>
        <taxon>Pseudomonadati</taxon>
        <taxon>Pseudomonadota</taxon>
        <taxon>Gammaproteobacteria</taxon>
        <taxon>Candidatus Pseudothioglobaceae</taxon>
        <taxon>Candidatus Ruthturnera</taxon>
    </lineage>
</organism>
<evidence type="ECO:0000313" key="1">
    <source>
        <dbReference type="EMBL" id="QKQ23771.1"/>
    </source>
</evidence>
<sequence>MSFTSLAEEAQLPISDNITIANDYIWRELAQHVDSANNYEEEVTISGGLNYDFNNEFALGG</sequence>
<protein>
    <submittedName>
        <fullName evidence="1">Uncharacterized protein</fullName>
    </submittedName>
</protein>
<dbReference type="AlphaFoldDB" id="A0A6N0HN98"/>
<dbReference type="KEGG" id="reo:HUE58_00850"/>
<gene>
    <name evidence="1" type="ORF">HUE58_00850</name>
</gene>
<reference evidence="1 2" key="1">
    <citation type="submission" date="2020-05" db="EMBL/GenBank/DDBJ databases">
        <title>Horizontal transmission and recombination maintain forever young bacterial symbiont genomes.</title>
        <authorList>
            <person name="Russell S.L."/>
            <person name="Pepper-Tunick E."/>
            <person name="Svedberg J."/>
            <person name="Byrne A."/>
            <person name="Ruelas Castillo J."/>
            <person name="Vollmers C."/>
            <person name="Beinart R.A."/>
            <person name="Corbett-Detig R."/>
        </authorList>
    </citation>
    <scope>NUCLEOTIDE SEQUENCE [LARGE SCALE GENOMIC DNA]</scope>
    <source>
        <strain evidence="1">JDF_Ridge</strain>
    </source>
</reference>
<dbReference type="RefSeq" id="WP_174605211.1">
    <property type="nucleotide sequence ID" value="NZ_CP054490.1"/>
</dbReference>
<dbReference type="Proteomes" id="UP000509429">
    <property type="component" value="Chromosome"/>
</dbReference>
<keyword evidence="2" id="KW-1185">Reference proteome</keyword>
<dbReference type="EMBL" id="CP054490">
    <property type="protein sequence ID" value="QKQ23771.1"/>
    <property type="molecule type" value="Genomic_DNA"/>
</dbReference>
<proteinExistence type="predicted"/>